<accession>A0A1N7KRY4</accession>
<organism evidence="1 2">
    <name type="scientific">Kroppenstedtia eburnea</name>
    <dbReference type="NCBI Taxonomy" id="714067"/>
    <lineage>
        <taxon>Bacteria</taxon>
        <taxon>Bacillati</taxon>
        <taxon>Bacillota</taxon>
        <taxon>Bacilli</taxon>
        <taxon>Bacillales</taxon>
        <taxon>Thermoactinomycetaceae</taxon>
        <taxon>Kroppenstedtia</taxon>
    </lineage>
</organism>
<keyword evidence="1" id="KW-0808">Transferase</keyword>
<dbReference type="SUPFAM" id="SSF48576">
    <property type="entry name" value="Terpenoid synthases"/>
    <property type="match status" value="1"/>
</dbReference>
<sequence>MDLHKDAIEVLRQTSRTFFIPISRLPAELKEAVAASYLCMRAIDEIEDHPRLPSEPKVSLLRSIGKILRKPFNDQELATVLQPYKNFLPEVTLRMADWVKMIPSAIQQNILRSTATMAEGMAEWVSKKWNVHTKEELDQYTYYVAGLVGVLLNDLWKWYDGTDADQDLAVAYGRGLQAVNILRNREEDLSRGVDFFPDGWGVDEMFAYARHHLAQADIYTDSIQSPPVLDFCKIPLVLAHGTLQAMEEGAEKLSRAEVTQLVEKATGE</sequence>
<dbReference type="InterPro" id="IPR008949">
    <property type="entry name" value="Isoprenoid_synthase_dom_sf"/>
</dbReference>
<dbReference type="Gene3D" id="1.10.600.10">
    <property type="entry name" value="Farnesyl Diphosphate Synthase"/>
    <property type="match status" value="1"/>
</dbReference>
<dbReference type="PANTHER" id="PTHR11626">
    <property type="entry name" value="FARNESYL-DIPHOSPHATE FARNESYLTRANSFERASE"/>
    <property type="match status" value="1"/>
</dbReference>
<gene>
    <name evidence="1" type="ORF">SAMN05421790_103235</name>
</gene>
<dbReference type="GO" id="GO:0051996">
    <property type="term" value="F:squalene synthase [NAD(P)H] activity"/>
    <property type="evidence" value="ECO:0007669"/>
    <property type="project" value="InterPro"/>
</dbReference>
<reference evidence="2" key="1">
    <citation type="submission" date="2017-01" db="EMBL/GenBank/DDBJ databases">
        <authorList>
            <person name="Varghese N."/>
            <person name="Submissions S."/>
        </authorList>
    </citation>
    <scope>NUCLEOTIDE SEQUENCE [LARGE SCALE GENOMIC DNA]</scope>
    <source>
        <strain evidence="2">DSM 45196</strain>
    </source>
</reference>
<evidence type="ECO:0000313" key="1">
    <source>
        <dbReference type="EMBL" id="SIS64315.1"/>
    </source>
</evidence>
<dbReference type="GO" id="GO:0045338">
    <property type="term" value="P:farnesyl diphosphate metabolic process"/>
    <property type="evidence" value="ECO:0007669"/>
    <property type="project" value="InterPro"/>
</dbReference>
<evidence type="ECO:0000313" key="2">
    <source>
        <dbReference type="Proteomes" id="UP000186795"/>
    </source>
</evidence>
<proteinExistence type="predicted"/>
<name>A0A1N7KRY4_9BACL</name>
<dbReference type="Pfam" id="PF00494">
    <property type="entry name" value="SQS_PSY"/>
    <property type="match status" value="1"/>
</dbReference>
<dbReference type="AlphaFoldDB" id="A0A1N7KRY4"/>
<dbReference type="InterPro" id="IPR002060">
    <property type="entry name" value="Squ/phyt_synthse"/>
</dbReference>
<keyword evidence="2" id="KW-1185">Reference proteome</keyword>
<protein>
    <submittedName>
        <fullName evidence="1">Farnesyl-diphosphate farnesyltransferase</fullName>
    </submittedName>
</protein>
<dbReference type="PANTHER" id="PTHR11626:SF2">
    <property type="entry name" value="SQUALENE SYNTHASE"/>
    <property type="match status" value="1"/>
</dbReference>
<dbReference type="Proteomes" id="UP000186795">
    <property type="component" value="Unassembled WGS sequence"/>
</dbReference>
<dbReference type="EMBL" id="FTOD01000003">
    <property type="protein sequence ID" value="SIS64315.1"/>
    <property type="molecule type" value="Genomic_DNA"/>
</dbReference>
<dbReference type="InterPro" id="IPR044844">
    <property type="entry name" value="Trans_IPPS_euk-type"/>
</dbReference>
<dbReference type="RefSeq" id="WP_009709568.1">
    <property type="nucleotide sequence ID" value="NZ_CP048103.1"/>
</dbReference>